<proteinExistence type="predicted"/>
<feature type="transmembrane region" description="Helical" evidence="1">
    <location>
        <begin position="66"/>
        <end position="86"/>
    </location>
</feature>
<organism evidence="2 3">
    <name type="scientific">Elasticomyces elasticus</name>
    <dbReference type="NCBI Taxonomy" id="574655"/>
    <lineage>
        <taxon>Eukaryota</taxon>
        <taxon>Fungi</taxon>
        <taxon>Dikarya</taxon>
        <taxon>Ascomycota</taxon>
        <taxon>Pezizomycotina</taxon>
        <taxon>Dothideomycetes</taxon>
        <taxon>Dothideomycetidae</taxon>
        <taxon>Mycosphaerellales</taxon>
        <taxon>Teratosphaeriaceae</taxon>
        <taxon>Elasticomyces</taxon>
    </lineage>
</organism>
<keyword evidence="1" id="KW-1133">Transmembrane helix</keyword>
<dbReference type="Proteomes" id="UP001310594">
    <property type="component" value="Unassembled WGS sequence"/>
</dbReference>
<evidence type="ECO:0000313" key="3">
    <source>
        <dbReference type="Proteomes" id="UP001310594"/>
    </source>
</evidence>
<dbReference type="AlphaFoldDB" id="A0AAN7W5Y4"/>
<keyword evidence="1" id="KW-0472">Membrane</keyword>
<accession>A0AAN7W5Y4</accession>
<dbReference type="EMBL" id="JAVRQU010000012">
    <property type="protein sequence ID" value="KAK5696772.1"/>
    <property type="molecule type" value="Genomic_DNA"/>
</dbReference>
<evidence type="ECO:0000256" key="1">
    <source>
        <dbReference type="SAM" id="Phobius"/>
    </source>
</evidence>
<sequence>MAALQGSAALKALYAGNALWHTSALVHFSFRAAYMMKKLALRKKSRDPAVSSSPEGDAWHHDIMSYLGGMNSSLALLALFRVYVLFKPESRLSMRTVAGEASLDFIALSVLGLANFSQALCNFTISAQNDRWIMGKGLDRITVLDALFTVLDWTAAFARLGTIA</sequence>
<evidence type="ECO:0000313" key="2">
    <source>
        <dbReference type="EMBL" id="KAK5696772.1"/>
    </source>
</evidence>
<reference evidence="2" key="1">
    <citation type="submission" date="2023-08" db="EMBL/GenBank/DDBJ databases">
        <title>Black Yeasts Isolated from many extreme environments.</title>
        <authorList>
            <person name="Coleine C."/>
            <person name="Stajich J.E."/>
            <person name="Selbmann L."/>
        </authorList>
    </citation>
    <scope>NUCLEOTIDE SEQUENCE</scope>
    <source>
        <strain evidence="2">CCFEE 5810</strain>
    </source>
</reference>
<comment type="caution">
    <text evidence="2">The sequence shown here is derived from an EMBL/GenBank/DDBJ whole genome shotgun (WGS) entry which is preliminary data.</text>
</comment>
<name>A0AAN7W5Y4_9PEZI</name>
<protein>
    <submittedName>
        <fullName evidence="2">Uncharacterized protein</fullName>
    </submittedName>
</protein>
<gene>
    <name evidence="2" type="ORF">LTR97_008076</name>
</gene>
<keyword evidence="1" id="KW-0812">Transmembrane</keyword>
<feature type="transmembrane region" description="Helical" evidence="1">
    <location>
        <begin position="12"/>
        <end position="34"/>
    </location>
</feature>